<dbReference type="Proteomes" id="UP001428817">
    <property type="component" value="Unassembled WGS sequence"/>
</dbReference>
<keyword evidence="1" id="KW-1133">Transmembrane helix</keyword>
<accession>A0ABP9Q6Y4</accession>
<protein>
    <recommendedName>
        <fullName evidence="4">F0F1-ATPase subunit (Ca2+/Mg2+ transporter)</fullName>
    </recommendedName>
</protein>
<keyword evidence="1" id="KW-0812">Transmembrane</keyword>
<feature type="transmembrane region" description="Helical" evidence="1">
    <location>
        <begin position="38"/>
        <end position="59"/>
    </location>
</feature>
<keyword evidence="1" id="KW-0472">Membrane</keyword>
<dbReference type="InterPro" id="IPR032820">
    <property type="entry name" value="ATPase_put"/>
</dbReference>
<dbReference type="EMBL" id="BAABJP010000015">
    <property type="protein sequence ID" value="GAA5157519.1"/>
    <property type="molecule type" value="Genomic_DNA"/>
</dbReference>
<dbReference type="RefSeq" id="WP_221497563.1">
    <property type="nucleotide sequence ID" value="NZ_BAABJP010000015.1"/>
</dbReference>
<dbReference type="Pfam" id="PF09527">
    <property type="entry name" value="ATPase_gene1"/>
    <property type="match status" value="1"/>
</dbReference>
<reference evidence="3" key="1">
    <citation type="journal article" date="2019" name="Int. J. Syst. Evol. Microbiol.">
        <title>The Global Catalogue of Microorganisms (GCM) 10K type strain sequencing project: providing services to taxonomists for standard genome sequencing and annotation.</title>
        <authorList>
            <consortium name="The Broad Institute Genomics Platform"/>
            <consortium name="The Broad Institute Genome Sequencing Center for Infectious Disease"/>
            <person name="Wu L."/>
            <person name="Ma J."/>
        </authorList>
    </citation>
    <scope>NUCLEOTIDE SEQUENCE [LARGE SCALE GENOMIC DNA]</scope>
    <source>
        <strain evidence="3">JCM 18303</strain>
    </source>
</reference>
<evidence type="ECO:0000313" key="2">
    <source>
        <dbReference type="EMBL" id="GAA5157519.1"/>
    </source>
</evidence>
<comment type="caution">
    <text evidence="2">The sequence shown here is derived from an EMBL/GenBank/DDBJ whole genome shotgun (WGS) entry which is preliminary data.</text>
</comment>
<sequence>MSSQGPELGDLLGMGTSIAGCLVVGFGLGWLVDHAAGTFPAFALVGLLLGIVAACFYVYGQFKKFM</sequence>
<gene>
    <name evidence="2" type="ORF">GCM10023321_35880</name>
</gene>
<evidence type="ECO:0008006" key="4">
    <source>
        <dbReference type="Google" id="ProtNLM"/>
    </source>
</evidence>
<organism evidence="2 3">
    <name type="scientific">Pseudonocardia eucalypti</name>
    <dbReference type="NCBI Taxonomy" id="648755"/>
    <lineage>
        <taxon>Bacteria</taxon>
        <taxon>Bacillati</taxon>
        <taxon>Actinomycetota</taxon>
        <taxon>Actinomycetes</taxon>
        <taxon>Pseudonocardiales</taxon>
        <taxon>Pseudonocardiaceae</taxon>
        <taxon>Pseudonocardia</taxon>
    </lineage>
</organism>
<keyword evidence="3" id="KW-1185">Reference proteome</keyword>
<name>A0ABP9Q6Y4_9PSEU</name>
<evidence type="ECO:0000313" key="3">
    <source>
        <dbReference type="Proteomes" id="UP001428817"/>
    </source>
</evidence>
<proteinExistence type="predicted"/>
<evidence type="ECO:0000256" key="1">
    <source>
        <dbReference type="SAM" id="Phobius"/>
    </source>
</evidence>
<feature type="transmembrane region" description="Helical" evidence="1">
    <location>
        <begin position="12"/>
        <end position="32"/>
    </location>
</feature>